<feature type="region of interest" description="Disordered" evidence="3">
    <location>
        <begin position="364"/>
        <end position="387"/>
    </location>
</feature>
<proteinExistence type="inferred from homology"/>
<evidence type="ECO:0000256" key="2">
    <source>
        <dbReference type="ARBA" id="ARBA00022801"/>
    </source>
</evidence>
<comment type="similarity">
    <text evidence="1">Belongs to the Nudix hydrolase family.</text>
</comment>
<organism evidence="4 5">
    <name type="scientific">Galemys pyrenaicus</name>
    <name type="common">Iberian desman</name>
    <name type="synonym">Pyrenean desman</name>
    <dbReference type="NCBI Taxonomy" id="202257"/>
    <lineage>
        <taxon>Eukaryota</taxon>
        <taxon>Metazoa</taxon>
        <taxon>Chordata</taxon>
        <taxon>Craniata</taxon>
        <taxon>Vertebrata</taxon>
        <taxon>Euteleostomi</taxon>
        <taxon>Mammalia</taxon>
        <taxon>Eutheria</taxon>
        <taxon>Laurasiatheria</taxon>
        <taxon>Eulipotyphla</taxon>
        <taxon>Talpidae</taxon>
        <taxon>Galemys</taxon>
    </lineage>
</organism>
<feature type="region of interest" description="Disordered" evidence="3">
    <location>
        <begin position="27"/>
        <end position="54"/>
    </location>
</feature>
<evidence type="ECO:0000313" key="5">
    <source>
        <dbReference type="Proteomes" id="UP000700334"/>
    </source>
</evidence>
<sequence length="976" mass="103278">PLPPARPAHLCGQWRPAGPPCVWSPGSWRRAQRRAGPGRSQVHPAHARGSAPRPCLCTGVKGRWSRHSTPSLIPPARALGHPIGPETGSPASRPHFPGRSPAPVASATQLVSVQSTQTTQIGSAQDPEAFGQRGQGGSNTGRVPVGRSFHPHREEAETPWGAQGPHALPAASHASLESEPAHGESRTELRGAGDSKRWQRAGRRHCPARECSTQWTGLSWGSRAEAGPHAPSSAPSALLRLRRPLWRVRSGLACPCRGRAGPQGWMSPWGGAALPEQAPPMPTGVRMLLAEGAPLQSARRALRLPCVHTALQVPSGVAVGPLLPALRQRGAGAGQGTARAVCAGLCERPPLLWLSLGQDLNYPKRSAEAPNRPRSRRHPSTGTPSGRWWLRRLEEPRLWACWGTPGMRQTTWWGLLSRPTTALPRARGLAQVLEQWGWREARPRPQRRGGRPVTALSMRRKTPGALLLRKRCLAVGGSSPAAPSQPQGGKGDVPHSQGPPGLGGVTHKLLGACYMAVDNRDLGVSSELAQLRLRPQFTPQVQSGSDGQPSHHRSSRPRRRRPGQRLGFQRARGASPAPAARCAQRDLEVSTPPLGPASAPPSSSFLPGGQRGPPTSDPPETFLPPQAQPAPAPPPLGASVPGRGGIRSAAFPPELPWNPLPPNREAPGPCRAAPPAGPGLEPPAARHLRPAPRTLGMPAPGHAHRPESSTARRAAAMERIEGAAVGRSAASPYLRPLRLHYHQNGVQKSWDFMQTHDSVAILLFNSSQRSLVLVKQFRPGEALGQVGRGRRVAWKARAGWAVTVPPAMYASEVERRFPGSLAAVDGDGPRELPAALPGAVGVTCELCAGLVDQPGLLLEEAACKEAWECGCCLAPTDLTKWPPTGRALPLSGRLALRAGVGLTGSCQTLFYAEVTDAQRAGPGGGLAEEGELIEVLHLPLGAAQAFSEDPAVPKTLGVIFGISWFLSCVAPGLGSL</sequence>
<evidence type="ECO:0000256" key="3">
    <source>
        <dbReference type="SAM" id="MobiDB-lite"/>
    </source>
</evidence>
<dbReference type="PANTHER" id="PTHR11839:SF15">
    <property type="entry name" value="URIDINE DIPHOSPHATE GLUCOSE PYROPHOSPHATASE NUDT14"/>
    <property type="match status" value="1"/>
</dbReference>
<dbReference type="EMBL" id="JAGFMF010011747">
    <property type="protein sequence ID" value="KAG8514470.1"/>
    <property type="molecule type" value="Genomic_DNA"/>
</dbReference>
<name>A0A8J6A9V9_GALPY</name>
<feature type="compositionally biased region" description="Low complexity" evidence="3">
    <location>
        <begin position="569"/>
        <end position="582"/>
    </location>
</feature>
<dbReference type="GO" id="GO:0008768">
    <property type="term" value="F:UDP-sugar diphosphatase activity"/>
    <property type="evidence" value="ECO:0007669"/>
    <property type="project" value="TreeGrafter"/>
</dbReference>
<feature type="region of interest" description="Disordered" evidence="3">
    <location>
        <begin position="66"/>
        <end position="209"/>
    </location>
</feature>
<reference evidence="4" key="1">
    <citation type="journal article" date="2021" name="Evol. Appl.">
        <title>The genome of the Pyrenean desman and the effects of bottlenecks and inbreeding on the genomic landscape of an endangered species.</title>
        <authorList>
            <person name="Escoda L."/>
            <person name="Castresana J."/>
        </authorList>
    </citation>
    <scope>NUCLEOTIDE SEQUENCE</scope>
    <source>
        <strain evidence="4">IBE-C5619</strain>
    </source>
</reference>
<feature type="compositionally biased region" description="Low complexity" evidence="3">
    <location>
        <begin position="108"/>
        <end position="120"/>
    </location>
</feature>
<evidence type="ECO:0000313" key="4">
    <source>
        <dbReference type="EMBL" id="KAG8514470.1"/>
    </source>
</evidence>
<dbReference type="AlphaFoldDB" id="A0A8J6A9V9"/>
<feature type="compositionally biased region" description="Basic and acidic residues" evidence="3">
    <location>
        <begin position="179"/>
        <end position="197"/>
    </location>
</feature>
<feature type="compositionally biased region" description="Pro residues" evidence="3">
    <location>
        <begin position="626"/>
        <end position="636"/>
    </location>
</feature>
<feature type="compositionally biased region" description="Pro residues" evidence="3">
    <location>
        <begin position="653"/>
        <end position="664"/>
    </location>
</feature>
<dbReference type="Proteomes" id="UP000700334">
    <property type="component" value="Unassembled WGS sequence"/>
</dbReference>
<feature type="region of interest" description="Disordered" evidence="3">
    <location>
        <begin position="476"/>
        <end position="504"/>
    </location>
</feature>
<protein>
    <submittedName>
        <fullName evidence="4">Uridine diphosphate glucose pyrophosphatase</fullName>
    </submittedName>
</protein>
<dbReference type="GO" id="GO:0019693">
    <property type="term" value="P:ribose phosphate metabolic process"/>
    <property type="evidence" value="ECO:0007669"/>
    <property type="project" value="TreeGrafter"/>
</dbReference>
<dbReference type="SUPFAM" id="SSF55811">
    <property type="entry name" value="Nudix"/>
    <property type="match status" value="1"/>
</dbReference>
<dbReference type="OrthoDB" id="10249920at2759"/>
<feature type="compositionally biased region" description="Basic residues" evidence="3">
    <location>
        <begin position="550"/>
        <end position="563"/>
    </location>
</feature>
<keyword evidence="5" id="KW-1185">Reference proteome</keyword>
<feature type="non-terminal residue" evidence="4">
    <location>
        <position position="976"/>
    </location>
</feature>
<feature type="region of interest" description="Disordered" evidence="3">
    <location>
        <begin position="538"/>
        <end position="713"/>
    </location>
</feature>
<dbReference type="Gene3D" id="3.90.79.10">
    <property type="entry name" value="Nucleoside Triphosphate Pyrophosphohydrolase"/>
    <property type="match status" value="1"/>
</dbReference>
<dbReference type="CDD" id="cd18887">
    <property type="entry name" value="NUDIX_UGPPase_Nudt14"/>
    <property type="match status" value="1"/>
</dbReference>
<dbReference type="PANTHER" id="PTHR11839">
    <property type="entry name" value="UDP/ADP-SUGAR PYROPHOSPHATASE"/>
    <property type="match status" value="1"/>
</dbReference>
<dbReference type="InterPro" id="IPR015797">
    <property type="entry name" value="NUDIX_hydrolase-like_dom_sf"/>
</dbReference>
<keyword evidence="2" id="KW-0378">Hydrolase</keyword>
<gene>
    <name evidence="4" type="ORF">J0S82_003346</name>
</gene>
<comment type="caution">
    <text evidence="4">The sequence shown here is derived from an EMBL/GenBank/DDBJ whole genome shotgun (WGS) entry which is preliminary data.</text>
</comment>
<dbReference type="GO" id="GO:0006753">
    <property type="term" value="P:nucleoside phosphate metabolic process"/>
    <property type="evidence" value="ECO:0007669"/>
    <property type="project" value="TreeGrafter"/>
</dbReference>
<evidence type="ECO:0000256" key="1">
    <source>
        <dbReference type="ARBA" id="ARBA00005582"/>
    </source>
</evidence>
<accession>A0A8J6A9V9</accession>